<dbReference type="EMBL" id="AP026866">
    <property type="protein sequence ID" value="BDS08497.1"/>
    <property type="molecule type" value="Genomic_DNA"/>
</dbReference>
<evidence type="ECO:0000313" key="2">
    <source>
        <dbReference type="EMBL" id="BDS08497.1"/>
    </source>
</evidence>
<dbReference type="KEGG" id="osu:NT6N_35370"/>
<name>A0AAT9FQS3_9BACT</name>
<protein>
    <submittedName>
        <fullName evidence="2">Uncharacterized protein</fullName>
    </submittedName>
</protein>
<organism evidence="2">
    <name type="scientific">Oceaniferula spumae</name>
    <dbReference type="NCBI Taxonomy" id="2979115"/>
    <lineage>
        <taxon>Bacteria</taxon>
        <taxon>Pseudomonadati</taxon>
        <taxon>Verrucomicrobiota</taxon>
        <taxon>Verrucomicrobiia</taxon>
        <taxon>Verrucomicrobiales</taxon>
        <taxon>Verrucomicrobiaceae</taxon>
        <taxon>Oceaniferula</taxon>
    </lineage>
</organism>
<accession>A0AAT9FQS3</accession>
<proteinExistence type="predicted"/>
<keyword evidence="1" id="KW-0812">Transmembrane</keyword>
<sequence>MNSYYKQSVAIFGLAIPLTVMGVLAGGALYSVSVINKKFKVKKVEYTKALVVDQQTAKLQAQVAQNGSHLARWNNVLSTETRGTFIDHWKVAEKKFSGRELTRGPHNWINYSEGIGKGIMQPASQVEMSFSGTYRAMQLTLMEVESKLPQLQLDSLVMSPDAQNEKLNFKTTFTVWTEK</sequence>
<reference evidence="2" key="1">
    <citation type="submission" date="2024-07" db="EMBL/GenBank/DDBJ databases">
        <title>Complete genome sequence of Verrucomicrobiaceae bacterium NT6N.</title>
        <authorList>
            <person name="Huang C."/>
            <person name="Takami H."/>
            <person name="Hamasaki K."/>
        </authorList>
    </citation>
    <scope>NUCLEOTIDE SEQUENCE</scope>
    <source>
        <strain evidence="2">NT6N</strain>
    </source>
</reference>
<feature type="transmembrane region" description="Helical" evidence="1">
    <location>
        <begin position="12"/>
        <end position="32"/>
    </location>
</feature>
<dbReference type="AlphaFoldDB" id="A0AAT9FQS3"/>
<keyword evidence="1" id="KW-1133">Transmembrane helix</keyword>
<gene>
    <name evidence="2" type="ORF">NT6N_35370</name>
</gene>
<keyword evidence="1" id="KW-0472">Membrane</keyword>
<evidence type="ECO:0000256" key="1">
    <source>
        <dbReference type="SAM" id="Phobius"/>
    </source>
</evidence>